<dbReference type="Gene3D" id="3.10.170.10">
    <property type="match status" value="1"/>
</dbReference>
<evidence type="ECO:0000256" key="1">
    <source>
        <dbReference type="ARBA" id="ARBA00009388"/>
    </source>
</evidence>
<dbReference type="GO" id="GO:0006508">
    <property type="term" value="P:proteolysis"/>
    <property type="evidence" value="ECO:0007669"/>
    <property type="project" value="UniProtKB-KW"/>
</dbReference>
<dbReference type="InterPro" id="IPR011096">
    <property type="entry name" value="FTP_domain"/>
</dbReference>
<keyword evidence="6 9" id="KW-0862">Zinc</keyword>
<dbReference type="AlphaFoldDB" id="A0AA48K8G0"/>
<feature type="active site" description="Proton donor" evidence="8">
    <location>
        <position position="459"/>
    </location>
</feature>
<dbReference type="Gene3D" id="1.10.390.10">
    <property type="entry name" value="Neutral Protease Domain 2"/>
    <property type="match status" value="1"/>
</dbReference>
<feature type="domain" description="FTP" evidence="13">
    <location>
        <begin position="44"/>
        <end position="86"/>
    </location>
</feature>
<protein>
    <recommendedName>
        <fullName evidence="9">Neutral metalloproteinase</fullName>
        <ecNumber evidence="9">3.4.24.-</ecNumber>
    </recommendedName>
</protein>
<organism evidence="14 15">
    <name type="scientific">Mesoterricola silvestris</name>
    <dbReference type="NCBI Taxonomy" id="2927979"/>
    <lineage>
        <taxon>Bacteria</taxon>
        <taxon>Pseudomonadati</taxon>
        <taxon>Acidobacteriota</taxon>
        <taxon>Holophagae</taxon>
        <taxon>Holophagales</taxon>
        <taxon>Holophagaceae</taxon>
        <taxon>Mesoterricola</taxon>
    </lineage>
</organism>
<dbReference type="KEGG" id="msil:METEAL_20480"/>
<dbReference type="Pfam" id="PF07504">
    <property type="entry name" value="FTP"/>
    <property type="match status" value="1"/>
</dbReference>
<dbReference type="PRINTS" id="PR00730">
    <property type="entry name" value="THERMOLYSIN"/>
</dbReference>
<gene>
    <name evidence="14" type="ORF">METEAL_20480</name>
</gene>
<keyword evidence="2 9" id="KW-0645">Protease</keyword>
<evidence type="ECO:0000259" key="11">
    <source>
        <dbReference type="Pfam" id="PF01447"/>
    </source>
</evidence>
<evidence type="ECO:0000256" key="6">
    <source>
        <dbReference type="ARBA" id="ARBA00022833"/>
    </source>
</evidence>
<evidence type="ECO:0000256" key="9">
    <source>
        <dbReference type="RuleBase" id="RU366073"/>
    </source>
</evidence>
<evidence type="ECO:0000313" key="15">
    <source>
        <dbReference type="Proteomes" id="UP001238179"/>
    </source>
</evidence>
<dbReference type="SUPFAM" id="SSF55486">
    <property type="entry name" value="Metalloproteases ('zincins'), catalytic domain"/>
    <property type="match status" value="1"/>
</dbReference>
<evidence type="ECO:0000256" key="4">
    <source>
        <dbReference type="ARBA" id="ARBA00022729"/>
    </source>
</evidence>
<dbReference type="InterPro" id="IPR023612">
    <property type="entry name" value="Peptidase_M4"/>
</dbReference>
<dbReference type="InterPro" id="IPR050728">
    <property type="entry name" value="Zinc_Metalloprotease_M4"/>
</dbReference>
<dbReference type="GO" id="GO:0004222">
    <property type="term" value="F:metalloendopeptidase activity"/>
    <property type="evidence" value="ECO:0007669"/>
    <property type="project" value="UniProtKB-UniRule"/>
</dbReference>
<name>A0AA48K8G0_9BACT</name>
<evidence type="ECO:0000256" key="2">
    <source>
        <dbReference type="ARBA" id="ARBA00022670"/>
    </source>
</evidence>
<comment type="cofactor">
    <cofactor evidence="9">
        <name>Zn(2+)</name>
        <dbReference type="ChEBI" id="CHEBI:29105"/>
    </cofactor>
</comment>
<keyword evidence="15" id="KW-1185">Reference proteome</keyword>
<dbReference type="GO" id="GO:0005576">
    <property type="term" value="C:extracellular region"/>
    <property type="evidence" value="ECO:0007669"/>
    <property type="project" value="UniProtKB-SubCell"/>
</dbReference>
<dbReference type="Pfam" id="PF01447">
    <property type="entry name" value="Peptidase_M4"/>
    <property type="match status" value="1"/>
</dbReference>
<dbReference type="RefSeq" id="WP_316415789.1">
    <property type="nucleotide sequence ID" value="NZ_AP027080.1"/>
</dbReference>
<evidence type="ECO:0000256" key="8">
    <source>
        <dbReference type="PIRSR" id="PIRSR623612-1"/>
    </source>
</evidence>
<feature type="domain" description="Peptidase M4 C-terminal" evidence="12">
    <location>
        <begin position="378"/>
        <end position="553"/>
    </location>
</feature>
<comment type="subcellular location">
    <subcellularLocation>
        <location evidence="9">Secreted</location>
    </subcellularLocation>
</comment>
<dbReference type="Pfam" id="PF02868">
    <property type="entry name" value="Peptidase_M4_C"/>
    <property type="match status" value="1"/>
</dbReference>
<dbReference type="CDD" id="cd09597">
    <property type="entry name" value="M4_TLP"/>
    <property type="match status" value="1"/>
</dbReference>
<evidence type="ECO:0000256" key="5">
    <source>
        <dbReference type="ARBA" id="ARBA00022801"/>
    </source>
</evidence>
<evidence type="ECO:0000256" key="3">
    <source>
        <dbReference type="ARBA" id="ARBA00022723"/>
    </source>
</evidence>
<keyword evidence="3" id="KW-0479">Metal-binding</keyword>
<dbReference type="EC" id="3.4.24.-" evidence="9"/>
<evidence type="ECO:0000259" key="12">
    <source>
        <dbReference type="Pfam" id="PF02868"/>
    </source>
</evidence>
<dbReference type="PANTHER" id="PTHR33794">
    <property type="entry name" value="BACILLOLYSIN"/>
    <property type="match status" value="1"/>
</dbReference>
<keyword evidence="4 10" id="KW-0732">Signal</keyword>
<dbReference type="InterPro" id="IPR013856">
    <property type="entry name" value="Peptidase_M4_domain"/>
</dbReference>
<evidence type="ECO:0000256" key="7">
    <source>
        <dbReference type="ARBA" id="ARBA00023049"/>
    </source>
</evidence>
<dbReference type="EMBL" id="AP027080">
    <property type="protein sequence ID" value="BDU72874.1"/>
    <property type="molecule type" value="Genomic_DNA"/>
</dbReference>
<evidence type="ECO:0000256" key="10">
    <source>
        <dbReference type="SAM" id="SignalP"/>
    </source>
</evidence>
<proteinExistence type="inferred from homology"/>
<evidence type="ECO:0000259" key="13">
    <source>
        <dbReference type="Pfam" id="PF07504"/>
    </source>
</evidence>
<comment type="function">
    <text evidence="9">Extracellular zinc metalloprotease.</text>
</comment>
<feature type="active site" evidence="8">
    <location>
        <position position="368"/>
    </location>
</feature>
<feature type="signal peptide" evidence="10">
    <location>
        <begin position="1"/>
        <end position="15"/>
    </location>
</feature>
<reference evidence="15" key="1">
    <citation type="journal article" date="2023" name="Int. J. Syst. Evol. Microbiol.">
        <title>Mesoterricola silvestris gen. nov., sp. nov., Mesoterricola sediminis sp. nov., Geothrix oryzae sp. nov., Geothrix edaphica sp. nov., Geothrix rubra sp. nov., and Geothrix limicola sp. nov., six novel members of Acidobacteriota isolated from soils.</title>
        <authorList>
            <person name="Itoh H."/>
            <person name="Sugisawa Y."/>
            <person name="Mise K."/>
            <person name="Xu Z."/>
            <person name="Kuniyasu M."/>
            <person name="Ushijima N."/>
            <person name="Kawano K."/>
            <person name="Kobayashi E."/>
            <person name="Shiratori Y."/>
            <person name="Masuda Y."/>
            <person name="Senoo K."/>
        </authorList>
    </citation>
    <scope>NUCLEOTIDE SEQUENCE [LARGE SCALE GENOMIC DNA]</scope>
    <source>
        <strain evidence="15">W79</strain>
    </source>
</reference>
<keyword evidence="7 9" id="KW-0482">Metalloprotease</keyword>
<evidence type="ECO:0000313" key="14">
    <source>
        <dbReference type="EMBL" id="BDU72874.1"/>
    </source>
</evidence>
<dbReference type="PANTHER" id="PTHR33794:SF1">
    <property type="entry name" value="BACILLOLYSIN"/>
    <property type="match status" value="1"/>
</dbReference>
<comment type="similarity">
    <text evidence="1 9">Belongs to the peptidase M4 family.</text>
</comment>
<dbReference type="InterPro" id="IPR001570">
    <property type="entry name" value="Peptidase_M4_C_domain"/>
</dbReference>
<dbReference type="GO" id="GO:0046872">
    <property type="term" value="F:metal ion binding"/>
    <property type="evidence" value="ECO:0007669"/>
    <property type="project" value="UniProtKB-UniRule"/>
</dbReference>
<dbReference type="Proteomes" id="UP001238179">
    <property type="component" value="Chromosome"/>
</dbReference>
<feature type="domain" description="Peptidase M4" evidence="11">
    <location>
        <begin position="221"/>
        <end position="373"/>
    </location>
</feature>
<feature type="chain" id="PRO_5041202816" description="Neutral metalloproteinase" evidence="10">
    <location>
        <begin position="16"/>
        <end position="558"/>
    </location>
</feature>
<keyword evidence="5 9" id="KW-0378">Hydrolase</keyword>
<dbReference type="Gene3D" id="3.10.450.490">
    <property type="match status" value="1"/>
</dbReference>
<accession>A0AA48K8G0</accession>
<sequence>MRRIFAILFINLALAAAPPDEAVSRGAIAQLREARAGLGLEAADDFVPRDVVRDGLGQVHVRLQQTYRGLPVWGGQAIVHVVPSGEAPPMTDALVRGVRVEPTPNLGPREALAVAQDRIAPRGPYADPPRAELVVWPETAFPGTPAAGQAPDATDPAAAPVVVAHRLAYHLHAALENGPGETRHEDLLLDAHTGAVLKAWSTLFTARRKSRAIPAGRPERGVGLSQYSGKVPLHTMRAKGGFELTDPTRGGLATRNLAGATSGSGEPYVNASRTWGDGQNYDPGRGPGSPNGQTAAVDAHYGLQTAWDFYHRILGRDGLDGKGTAPVNYVHYAEGFDNAFWSDACFCMTYGDGLRMGTLTSLDVVGHEVSHGLCTATAGLAYEGESGGLNEANSDIFGVMIRFYAREAGGLGSRVPEGAGPWTVGGDLADEPFRHLDRPSLDGHSPDEWSPALKDLDPHLSSGPMNRAFYFLAQGASADPTSPAHSRWLPEGMEGIGNDKALRIWWRTLSTRLTPTSGYRQARAGALQSARELYGDGGPEMQAVGKAFRAIHVGRRKH</sequence>
<dbReference type="InterPro" id="IPR027268">
    <property type="entry name" value="Peptidase_M4/M1_CTD_sf"/>
</dbReference>
<keyword evidence="9" id="KW-0964">Secreted</keyword>